<organism evidence="7 8">
    <name type="scientific">Prorocentrum cordatum</name>
    <dbReference type="NCBI Taxonomy" id="2364126"/>
    <lineage>
        <taxon>Eukaryota</taxon>
        <taxon>Sar</taxon>
        <taxon>Alveolata</taxon>
        <taxon>Dinophyceae</taxon>
        <taxon>Prorocentrales</taxon>
        <taxon>Prorocentraceae</taxon>
        <taxon>Prorocentrum</taxon>
    </lineage>
</organism>
<evidence type="ECO:0000256" key="1">
    <source>
        <dbReference type="ARBA" id="ARBA00001966"/>
    </source>
</evidence>
<dbReference type="InterPro" id="IPR042263">
    <property type="entry name" value="DPH1/DPH2_1"/>
</dbReference>
<dbReference type="Gene3D" id="3.40.50.11840">
    <property type="entry name" value="Diphthamide synthesis DPH1/DPH2 domain 1"/>
    <property type="match status" value="1"/>
</dbReference>
<keyword evidence="4" id="KW-0408">Iron</keyword>
<sequence length="462" mass="48402">AQAIFRRGSSPGRPPERPAAGVSGMREEADGARPRPRRRLGAPGRLRARVAVQFPDELLAGAPELVSELQRSLPGCKVFILGDSTFGSSSVDEVGAEHFGADAIIHVGPSDQQHGCAVPVLFSTAPCAPPGAGALAAALRQEPPTSLVLLCDVSLQHAASELAAALKAQVPGLGDVLVAEPQLQAAGGSGSPARWRDWRFGALPLGSAWWASLGTATLAAAATPRPLRLCGREVRGAPGGAAAGLPDGCGVVLVAPPGGPLEGPLLLRHGCARPVWRLDPSGGGVERLCSTALLMQRYRLVELARAAGTFGLLVTPSYAAHVQAVADRLELLLRRSGRRVYRFVMGKVAAEKLGSYPAVECFVSLATPEHFPFVTKDLPVPIASPYELEVALGAREWTGDYRHRPGRAPEPPAAARPRGRGLAGRADPRQPGPGPPLLRRRGRRRRRPGWGGLGRGGPRGGR</sequence>
<evidence type="ECO:0000313" key="7">
    <source>
        <dbReference type="EMBL" id="CAK0904517.1"/>
    </source>
</evidence>
<proteinExistence type="predicted"/>
<evidence type="ECO:0000256" key="3">
    <source>
        <dbReference type="ARBA" id="ARBA00022723"/>
    </source>
</evidence>
<comment type="caution">
    <text evidence="7">The sequence shown here is derived from an EMBL/GenBank/DDBJ whole genome shotgun (WGS) entry which is preliminary data.</text>
</comment>
<dbReference type="PANTHER" id="PTHR10762">
    <property type="entry name" value="DIPHTHAMIDE BIOSYNTHESIS PROTEIN"/>
    <property type="match status" value="1"/>
</dbReference>
<name>A0ABN9XWQ5_9DINO</name>
<dbReference type="SFLD" id="SFLDS00032">
    <property type="entry name" value="Radical_SAM_3-amino-3-carboxyp"/>
    <property type="match status" value="1"/>
</dbReference>
<dbReference type="Pfam" id="PF01866">
    <property type="entry name" value="Diphthamide_syn"/>
    <property type="match status" value="2"/>
</dbReference>
<feature type="region of interest" description="Disordered" evidence="6">
    <location>
        <begin position="1"/>
        <end position="42"/>
    </location>
</feature>
<dbReference type="NCBIfam" id="TIGR00322">
    <property type="entry name" value="diphth2_R"/>
    <property type="match status" value="1"/>
</dbReference>
<comment type="cofactor">
    <cofactor evidence="1">
        <name>[4Fe-4S] cluster</name>
        <dbReference type="ChEBI" id="CHEBI:49883"/>
    </cofactor>
</comment>
<dbReference type="Gene3D" id="3.40.50.11860">
    <property type="entry name" value="Diphthamide synthesis DPH1/DPH2 domain 3"/>
    <property type="match status" value="1"/>
</dbReference>
<dbReference type="EMBL" id="CAUYUJ010021406">
    <property type="protein sequence ID" value="CAK0904517.1"/>
    <property type="molecule type" value="Genomic_DNA"/>
</dbReference>
<evidence type="ECO:0000256" key="4">
    <source>
        <dbReference type="ARBA" id="ARBA00023004"/>
    </source>
</evidence>
<evidence type="ECO:0000256" key="5">
    <source>
        <dbReference type="ARBA" id="ARBA00023014"/>
    </source>
</evidence>
<comment type="pathway">
    <text evidence="2">Protein modification; peptidyl-diphthamide biosynthesis.</text>
</comment>
<evidence type="ECO:0008006" key="9">
    <source>
        <dbReference type="Google" id="ProtNLM"/>
    </source>
</evidence>
<evidence type="ECO:0000313" key="8">
    <source>
        <dbReference type="Proteomes" id="UP001189429"/>
    </source>
</evidence>
<protein>
    <recommendedName>
        <fullName evidence="9">Diphthamide biosynthesis protein 2</fullName>
    </recommendedName>
</protein>
<accession>A0ABN9XWQ5</accession>
<keyword evidence="3" id="KW-0479">Metal-binding</keyword>
<keyword evidence="8" id="KW-1185">Reference proteome</keyword>
<evidence type="ECO:0000256" key="2">
    <source>
        <dbReference type="ARBA" id="ARBA00005156"/>
    </source>
</evidence>
<feature type="compositionally biased region" description="Basic residues" evidence="6">
    <location>
        <begin position="438"/>
        <end position="448"/>
    </location>
</feature>
<feature type="compositionally biased region" description="Low complexity" evidence="6">
    <location>
        <begin position="1"/>
        <end position="11"/>
    </location>
</feature>
<keyword evidence="5" id="KW-0411">Iron-sulfur</keyword>
<dbReference type="Proteomes" id="UP001189429">
    <property type="component" value="Unassembled WGS sequence"/>
</dbReference>
<evidence type="ECO:0000256" key="6">
    <source>
        <dbReference type="SAM" id="MobiDB-lite"/>
    </source>
</evidence>
<feature type="non-terminal residue" evidence="7">
    <location>
        <position position="462"/>
    </location>
</feature>
<feature type="non-terminal residue" evidence="7">
    <location>
        <position position="1"/>
    </location>
</feature>
<dbReference type="InterPro" id="IPR016435">
    <property type="entry name" value="DPH1/DPH2"/>
</dbReference>
<dbReference type="PANTHER" id="PTHR10762:SF2">
    <property type="entry name" value="2-(3-AMINO-3-CARBOXYPROPYL)HISTIDINE SYNTHASE SUBUNIT 2"/>
    <property type="match status" value="1"/>
</dbReference>
<gene>
    <name evidence="7" type="ORF">PCOR1329_LOCUS80499</name>
</gene>
<feature type="compositionally biased region" description="Gly residues" evidence="6">
    <location>
        <begin position="449"/>
        <end position="462"/>
    </location>
</feature>
<dbReference type="InterPro" id="IPR042265">
    <property type="entry name" value="DPH1/DPH2_3"/>
</dbReference>
<reference evidence="7" key="1">
    <citation type="submission" date="2023-10" db="EMBL/GenBank/DDBJ databases">
        <authorList>
            <person name="Chen Y."/>
            <person name="Shah S."/>
            <person name="Dougan E. K."/>
            <person name="Thang M."/>
            <person name="Chan C."/>
        </authorList>
    </citation>
    <scope>NUCLEOTIDE SEQUENCE [LARGE SCALE GENOMIC DNA]</scope>
</reference>
<feature type="region of interest" description="Disordered" evidence="6">
    <location>
        <begin position="400"/>
        <end position="462"/>
    </location>
</feature>